<dbReference type="PANTHER" id="PTHR14150">
    <property type="entry name" value="U3 SMALL NUCLEOLAR RNA-ASSOCIATED PROTEIN 14"/>
    <property type="match status" value="1"/>
</dbReference>
<keyword evidence="3" id="KW-0539">Nucleus</keyword>
<feature type="region of interest" description="Disordered" evidence="4">
    <location>
        <begin position="190"/>
        <end position="213"/>
    </location>
</feature>
<evidence type="ECO:0000256" key="1">
    <source>
        <dbReference type="ARBA" id="ARBA00004604"/>
    </source>
</evidence>
<evidence type="ECO:0000256" key="3">
    <source>
        <dbReference type="ARBA" id="ARBA00023242"/>
    </source>
</evidence>
<feature type="region of interest" description="Disordered" evidence="4">
    <location>
        <begin position="142"/>
        <end position="173"/>
    </location>
</feature>
<proteinExistence type="predicted"/>
<feature type="compositionally biased region" description="Polar residues" evidence="4">
    <location>
        <begin position="156"/>
        <end position="168"/>
    </location>
</feature>
<feature type="region of interest" description="Disordered" evidence="4">
    <location>
        <begin position="497"/>
        <end position="541"/>
    </location>
</feature>
<evidence type="ECO:0000256" key="4">
    <source>
        <dbReference type="SAM" id="MobiDB-lite"/>
    </source>
</evidence>
<comment type="subcellular location">
    <subcellularLocation>
        <location evidence="1">Nucleus</location>
        <location evidence="1">Nucleolus</location>
    </subcellularLocation>
</comment>
<feature type="region of interest" description="Disordered" evidence="4">
    <location>
        <begin position="365"/>
        <end position="403"/>
    </location>
</feature>
<dbReference type="GO" id="GO:0032040">
    <property type="term" value="C:small-subunit processome"/>
    <property type="evidence" value="ECO:0007669"/>
    <property type="project" value="InterPro"/>
</dbReference>
<gene>
    <name evidence="5" type="ORF">TWF106_003191</name>
    <name evidence="6" type="ORF">TWF679_005193</name>
</gene>
<reference evidence="5 7" key="1">
    <citation type="submission" date="2019-06" db="EMBL/GenBank/DDBJ databases">
        <authorList>
            <person name="Palmer J.M."/>
        </authorList>
    </citation>
    <scope>NUCLEOTIDE SEQUENCE [LARGE SCALE GENOMIC DNA]</scope>
    <source>
        <strain evidence="5 7">TWF106</strain>
        <strain evidence="6">TWF679</strain>
    </source>
</reference>
<feature type="region of interest" description="Disordered" evidence="4">
    <location>
        <begin position="416"/>
        <end position="461"/>
    </location>
</feature>
<organism evidence="5 7">
    <name type="scientific">Orbilia oligospora</name>
    <name type="common">Nematode-trapping fungus</name>
    <name type="synonym">Arthrobotrys oligospora</name>
    <dbReference type="NCBI Taxonomy" id="2813651"/>
    <lineage>
        <taxon>Eukaryota</taxon>
        <taxon>Fungi</taxon>
        <taxon>Dikarya</taxon>
        <taxon>Ascomycota</taxon>
        <taxon>Pezizomycotina</taxon>
        <taxon>Orbiliomycetes</taxon>
        <taxon>Orbiliales</taxon>
        <taxon>Orbiliaceae</taxon>
        <taxon>Orbilia</taxon>
    </lineage>
</organism>
<evidence type="ECO:0000256" key="2">
    <source>
        <dbReference type="ARBA" id="ARBA00022553"/>
    </source>
</evidence>
<dbReference type="Proteomes" id="UP000614610">
    <property type="component" value="Unassembled WGS sequence"/>
</dbReference>
<accession>A0A6G1LYX8</accession>
<feature type="compositionally biased region" description="Basic residues" evidence="4">
    <location>
        <begin position="202"/>
        <end position="212"/>
    </location>
</feature>
<dbReference type="AlphaFoldDB" id="A0A6G1LYX8"/>
<dbReference type="GO" id="GO:0006364">
    <property type="term" value="P:rRNA processing"/>
    <property type="evidence" value="ECO:0007669"/>
    <property type="project" value="InterPro"/>
</dbReference>
<comment type="caution">
    <text evidence="5">The sequence shown here is derived from an EMBL/GenBank/DDBJ whole genome shotgun (WGS) entry which is preliminary data.</text>
</comment>
<dbReference type="PANTHER" id="PTHR14150:SF12">
    <property type="entry name" value="U3 SMALL NUCLEOLAR RNA-ASSOCIATED PROTEIN 14 HOMOLOG A"/>
    <property type="match status" value="1"/>
</dbReference>
<name>A0A6G1LYX8_ORBOL</name>
<dbReference type="Pfam" id="PF04615">
    <property type="entry name" value="Utp14"/>
    <property type="match status" value="2"/>
</dbReference>
<keyword evidence="2" id="KW-0597">Phosphoprotein</keyword>
<dbReference type="InterPro" id="IPR006709">
    <property type="entry name" value="SSU_processome_Utp14"/>
</dbReference>
<dbReference type="OrthoDB" id="277439at2759"/>
<sequence length="616" mass="68778">MPPDHSAKPYASKHHDAAAVLIEGINTFSQAISSSQRKRKRGVSDIIRSVDEPTGGKLDVKDLDTITGNSRLRSSLKGLVGDSNVENPSNFNHQKLAAPVPQAAQVRLNRQEAYSTTKQTLNKWTDAVQSARSAEQLRFPLEGGLSSPFNNRKYHSSYQSGRAETSPPTKLEDRISQTLSRATQDLEEIKSTQDSRYLTNSRSKHTKTKTAHLRMERELLLRKEAKAKRLRKIKSKSYRRILRKDQRKLDTLPPSLENSNLDRTEGTVEEGGCTFRIDNGSPGREQSDNIRLRQDINESMLLGHQNGENLPGQHLFAMKFMEAEKRNSIKDKPTEVSDIRETPKGRRIFHDGLLASHARQIESVPTTNKKAIHSPDPEVNPLMDPKLGEMEEKSNPWLRPMNNNSKLAASLSAPLVSRKHEDRPLTPAQNSNNRHTAVLNLDPPPSSPISDSTPESALPSPASQVLHKYAPDATKNEQSRLLARAFAGDNIITEILDQPPKRSTRSDREASGLQGWGTWGVSLGNTGRSRKQKGVNRRTSGGYQTRVEKVVLNQQLCKKGVKYLATNLPYPFETNDQYERSLRFPIGQEWSTKQTHQTLAAPKVIVRGGTVIAPLS</sequence>
<dbReference type="Proteomes" id="UP000472727">
    <property type="component" value="Unassembled WGS sequence"/>
</dbReference>
<dbReference type="EMBL" id="WIWS01000168">
    <property type="protein sequence ID" value="KAF3200590.1"/>
    <property type="molecule type" value="Genomic_DNA"/>
</dbReference>
<protein>
    <submittedName>
        <fullName evidence="5">Uncharacterized protein</fullName>
    </submittedName>
</protein>
<evidence type="ECO:0000313" key="5">
    <source>
        <dbReference type="EMBL" id="KAF3200590.1"/>
    </source>
</evidence>
<dbReference type="EMBL" id="WIWT01000024">
    <property type="protein sequence ID" value="KAF3213879.1"/>
    <property type="molecule type" value="Genomic_DNA"/>
</dbReference>
<evidence type="ECO:0000313" key="7">
    <source>
        <dbReference type="Proteomes" id="UP000472727"/>
    </source>
</evidence>
<evidence type="ECO:0000313" key="6">
    <source>
        <dbReference type="EMBL" id="KAF3213879.1"/>
    </source>
</evidence>